<organism evidence="2 3">
    <name type="scientific">Ooceraea biroi</name>
    <name type="common">Clonal raider ant</name>
    <name type="synonym">Cerapachys biroi</name>
    <dbReference type="NCBI Taxonomy" id="2015173"/>
    <lineage>
        <taxon>Eukaryota</taxon>
        <taxon>Metazoa</taxon>
        <taxon>Ecdysozoa</taxon>
        <taxon>Arthropoda</taxon>
        <taxon>Hexapoda</taxon>
        <taxon>Insecta</taxon>
        <taxon>Pterygota</taxon>
        <taxon>Neoptera</taxon>
        <taxon>Endopterygota</taxon>
        <taxon>Hymenoptera</taxon>
        <taxon>Apocrita</taxon>
        <taxon>Aculeata</taxon>
        <taxon>Formicoidea</taxon>
        <taxon>Formicidae</taxon>
        <taxon>Dorylinae</taxon>
        <taxon>Ooceraea</taxon>
    </lineage>
</organism>
<evidence type="ECO:0000313" key="3">
    <source>
        <dbReference type="Proteomes" id="UP000053097"/>
    </source>
</evidence>
<dbReference type="Proteomes" id="UP000053097">
    <property type="component" value="Unassembled WGS sequence"/>
</dbReference>
<feature type="compositionally biased region" description="Polar residues" evidence="1">
    <location>
        <begin position="15"/>
        <end position="27"/>
    </location>
</feature>
<name>A0A026WMY3_OOCBI</name>
<protein>
    <submittedName>
        <fullName evidence="2">Uncharacterized protein</fullName>
    </submittedName>
</protein>
<feature type="region of interest" description="Disordered" evidence="1">
    <location>
        <begin position="1"/>
        <end position="66"/>
    </location>
</feature>
<dbReference type="AlphaFoldDB" id="A0A026WMY3"/>
<dbReference type="EMBL" id="KK107148">
    <property type="protein sequence ID" value="EZA57390.1"/>
    <property type="molecule type" value="Genomic_DNA"/>
</dbReference>
<gene>
    <name evidence="2" type="ORF">X777_02398</name>
</gene>
<sequence>MRMREKVVAKPLRQRSVSFDSTYSNDSSDARRSKHERWSIHYESERPSTTPGDDKFCNSRSRKRLS</sequence>
<feature type="compositionally biased region" description="Basic and acidic residues" evidence="1">
    <location>
        <begin position="28"/>
        <end position="57"/>
    </location>
</feature>
<evidence type="ECO:0000256" key="1">
    <source>
        <dbReference type="SAM" id="MobiDB-lite"/>
    </source>
</evidence>
<evidence type="ECO:0000313" key="2">
    <source>
        <dbReference type="EMBL" id="EZA57390.1"/>
    </source>
</evidence>
<proteinExistence type="predicted"/>
<accession>A0A026WMY3</accession>
<reference evidence="2 3" key="1">
    <citation type="journal article" date="2014" name="Curr. Biol.">
        <title>The genome of the clonal raider ant Cerapachys biroi.</title>
        <authorList>
            <person name="Oxley P.R."/>
            <person name="Ji L."/>
            <person name="Fetter-Pruneda I."/>
            <person name="McKenzie S.K."/>
            <person name="Li C."/>
            <person name="Hu H."/>
            <person name="Zhang G."/>
            <person name="Kronauer D.J."/>
        </authorList>
    </citation>
    <scope>NUCLEOTIDE SEQUENCE [LARGE SCALE GENOMIC DNA]</scope>
</reference>
<keyword evidence="3" id="KW-1185">Reference proteome</keyword>